<reference evidence="1 2" key="1">
    <citation type="submission" date="2015-03" db="EMBL/GenBank/DDBJ databases">
        <authorList>
            <person name="Krishnan R."/>
            <person name="Midha S."/>
            <person name="Patil P.B."/>
            <person name="Rameshkumar N."/>
        </authorList>
    </citation>
    <scope>NUCLEOTIDE SEQUENCE [LARGE SCALE GENOMIC DNA]</scope>
    <source>
        <strain evidence="1 2">L1E11</strain>
    </source>
</reference>
<sequence>MNDNAVVADIKSYQPTRIDPLSLYVRTVYPDDVKTVADAVSFVLGASGYRLVVSYPAPDDAIAILGKPIPPIAKIARTMPIIDAIQILIGTNNWIVVDQNHKLISVSKEPT</sequence>
<proteinExistence type="predicted"/>
<gene>
    <name evidence="1" type="ORF">WH50_06440</name>
</gene>
<evidence type="ECO:0008006" key="3">
    <source>
        <dbReference type="Google" id="ProtNLM"/>
    </source>
</evidence>
<protein>
    <recommendedName>
        <fullName evidence="3">Pilus assembly protein</fullName>
    </recommendedName>
</protein>
<accession>A0ABX5M5A6</accession>
<keyword evidence="2" id="KW-1185">Reference proteome</keyword>
<name>A0ABX5M5A6_9GAMM</name>
<evidence type="ECO:0000313" key="1">
    <source>
        <dbReference type="EMBL" id="PXF32100.1"/>
    </source>
</evidence>
<evidence type="ECO:0000313" key="2">
    <source>
        <dbReference type="Proteomes" id="UP000248090"/>
    </source>
</evidence>
<dbReference type="EMBL" id="LAPT01000025">
    <property type="protein sequence ID" value="PXF32100.1"/>
    <property type="molecule type" value="Genomic_DNA"/>
</dbReference>
<organism evidence="1 2">
    <name type="scientific">Pokkaliibacter plantistimulans</name>
    <dbReference type="NCBI Taxonomy" id="1635171"/>
    <lineage>
        <taxon>Bacteria</taxon>
        <taxon>Pseudomonadati</taxon>
        <taxon>Pseudomonadota</taxon>
        <taxon>Gammaproteobacteria</taxon>
        <taxon>Oceanospirillales</taxon>
        <taxon>Balneatrichaceae</taxon>
        <taxon>Pokkaliibacter</taxon>
    </lineage>
</organism>
<dbReference type="Proteomes" id="UP000248090">
    <property type="component" value="Unassembled WGS sequence"/>
</dbReference>
<comment type="caution">
    <text evidence="1">The sequence shown here is derived from an EMBL/GenBank/DDBJ whole genome shotgun (WGS) entry which is preliminary data.</text>
</comment>